<keyword evidence="1" id="KW-0378">Hydrolase</keyword>
<keyword evidence="2" id="KW-0732">Signal</keyword>
<feature type="signal peptide" evidence="2">
    <location>
        <begin position="1"/>
        <end position="30"/>
    </location>
</feature>
<dbReference type="InterPro" id="IPR008391">
    <property type="entry name" value="AXE1_dom"/>
</dbReference>
<feature type="domain" description="Acetyl xylan esterase" evidence="3">
    <location>
        <begin position="42"/>
        <end position="251"/>
    </location>
</feature>
<evidence type="ECO:0000256" key="2">
    <source>
        <dbReference type="SAM" id="SignalP"/>
    </source>
</evidence>
<accession>A0ABT8W5E7</accession>
<dbReference type="InterPro" id="IPR050261">
    <property type="entry name" value="FrsA_esterase"/>
</dbReference>
<name>A0ABT8W5E7_9FLAO</name>
<organism evidence="4 5">
    <name type="scientific">Flavivirga aquimarina</name>
    <dbReference type="NCBI Taxonomy" id="2027862"/>
    <lineage>
        <taxon>Bacteria</taxon>
        <taxon>Pseudomonadati</taxon>
        <taxon>Bacteroidota</taxon>
        <taxon>Flavobacteriia</taxon>
        <taxon>Flavobacteriales</taxon>
        <taxon>Flavobacteriaceae</taxon>
        <taxon>Flavivirga</taxon>
    </lineage>
</organism>
<gene>
    <name evidence="4" type="ORF">Q4Q35_00830</name>
</gene>
<dbReference type="PANTHER" id="PTHR22946">
    <property type="entry name" value="DIENELACTONE HYDROLASE DOMAIN-CONTAINING PROTEIN-RELATED"/>
    <property type="match status" value="1"/>
</dbReference>
<evidence type="ECO:0000313" key="4">
    <source>
        <dbReference type="EMBL" id="MDO5968339.1"/>
    </source>
</evidence>
<keyword evidence="5" id="KW-1185">Reference proteome</keyword>
<evidence type="ECO:0000256" key="1">
    <source>
        <dbReference type="ARBA" id="ARBA00022801"/>
    </source>
</evidence>
<dbReference type="RefSeq" id="WP_303276019.1">
    <property type="nucleotide sequence ID" value="NZ_JAUOEK010000020.1"/>
</dbReference>
<feature type="chain" id="PRO_5045923819" evidence="2">
    <location>
        <begin position="31"/>
        <end position="423"/>
    </location>
</feature>
<evidence type="ECO:0000313" key="5">
    <source>
        <dbReference type="Proteomes" id="UP001176883"/>
    </source>
</evidence>
<dbReference type="Proteomes" id="UP001176883">
    <property type="component" value="Unassembled WGS sequence"/>
</dbReference>
<reference evidence="4" key="1">
    <citation type="submission" date="2023-07" db="EMBL/GenBank/DDBJ databases">
        <title>Two novel species in the genus Flavivirga.</title>
        <authorList>
            <person name="Kwon K."/>
        </authorList>
    </citation>
    <scope>NUCLEOTIDE SEQUENCE</scope>
    <source>
        <strain evidence="4">KCTC 52353</strain>
    </source>
</reference>
<dbReference type="PANTHER" id="PTHR22946:SF9">
    <property type="entry name" value="POLYKETIDE TRANSFERASE AF380"/>
    <property type="match status" value="1"/>
</dbReference>
<proteinExistence type="predicted"/>
<protein>
    <submittedName>
        <fullName evidence="4">Acetylxylan esterase</fullName>
    </submittedName>
</protein>
<dbReference type="EMBL" id="JAUOEK010000020">
    <property type="protein sequence ID" value="MDO5968339.1"/>
    <property type="molecule type" value="Genomic_DNA"/>
</dbReference>
<dbReference type="Pfam" id="PF05448">
    <property type="entry name" value="AXE1"/>
    <property type="match status" value="1"/>
</dbReference>
<dbReference type="SUPFAM" id="SSF53474">
    <property type="entry name" value="alpha/beta-Hydrolases"/>
    <property type="match status" value="1"/>
</dbReference>
<dbReference type="InterPro" id="IPR029058">
    <property type="entry name" value="AB_hydrolase_fold"/>
</dbReference>
<comment type="caution">
    <text evidence="4">The sequence shown here is derived from an EMBL/GenBank/DDBJ whole genome shotgun (WGS) entry which is preliminary data.</text>
</comment>
<evidence type="ECO:0000259" key="3">
    <source>
        <dbReference type="Pfam" id="PF05448"/>
    </source>
</evidence>
<dbReference type="Gene3D" id="3.40.50.1820">
    <property type="entry name" value="alpha/beta hydrolase"/>
    <property type="match status" value="1"/>
</dbReference>
<sequence>MKTNKFNIYTGKLRLLIFVSLALYSATLMAQTIDKPLIELLDQRIYEVPEIHWEPTMNQGDIKALFYETLSYKGKPTRAFAYIGIPKSDKPVPAMVLVHGGGGKAFHEWVKIWNDRGYAAISMSLEGHMPDANGKGKFSHDYSGPTRVGRFDDVDLPLDEQWMYHAVSDIMIGHSLIESFPEVDANNIGITGISWGGILSSLVSGLDTRLKCAIPVYGCGYLYESKGHFGKKRNNTLEFIEKKKFWDPSHQFSIGLVPTLWVNGDSDGHFSINITSHSFKTTSNHAYMTIHPSMKHGHPPGWRPEDVPEIYDFADYILKGKELGLGKIVKQPSKREIELVYESDVPILEATVYYLNEKLTYRKSSPKSKHARPGPWLSMPAKVNNSKNEVKAELLKTAVTYYVNLKDSRGRIISSVLVDLTKQ</sequence>